<evidence type="ECO:0000256" key="1">
    <source>
        <dbReference type="SAM" id="MobiDB-lite"/>
    </source>
</evidence>
<dbReference type="AlphaFoldDB" id="A0AAD3SKM7"/>
<proteinExistence type="predicted"/>
<accession>A0AAD3SKM7</accession>
<comment type="caution">
    <text evidence="2">The sequence shown here is derived from an EMBL/GenBank/DDBJ whole genome shotgun (WGS) entry which is preliminary data.</text>
</comment>
<evidence type="ECO:0000313" key="3">
    <source>
        <dbReference type="Proteomes" id="UP001279734"/>
    </source>
</evidence>
<protein>
    <submittedName>
        <fullName evidence="2">Uncharacterized protein</fullName>
    </submittedName>
</protein>
<organism evidence="2 3">
    <name type="scientific">Nepenthes gracilis</name>
    <name type="common">Slender pitcher plant</name>
    <dbReference type="NCBI Taxonomy" id="150966"/>
    <lineage>
        <taxon>Eukaryota</taxon>
        <taxon>Viridiplantae</taxon>
        <taxon>Streptophyta</taxon>
        <taxon>Embryophyta</taxon>
        <taxon>Tracheophyta</taxon>
        <taxon>Spermatophyta</taxon>
        <taxon>Magnoliopsida</taxon>
        <taxon>eudicotyledons</taxon>
        <taxon>Gunneridae</taxon>
        <taxon>Pentapetalae</taxon>
        <taxon>Caryophyllales</taxon>
        <taxon>Nepenthaceae</taxon>
        <taxon>Nepenthes</taxon>
    </lineage>
</organism>
<keyword evidence="3" id="KW-1185">Reference proteome</keyword>
<feature type="region of interest" description="Disordered" evidence="1">
    <location>
        <begin position="112"/>
        <end position="136"/>
    </location>
</feature>
<reference evidence="2" key="1">
    <citation type="submission" date="2023-05" db="EMBL/GenBank/DDBJ databases">
        <title>Nepenthes gracilis genome sequencing.</title>
        <authorList>
            <person name="Fukushima K."/>
        </authorList>
    </citation>
    <scope>NUCLEOTIDE SEQUENCE</scope>
    <source>
        <strain evidence="2">SING2019-196</strain>
    </source>
</reference>
<evidence type="ECO:0000313" key="2">
    <source>
        <dbReference type="EMBL" id="GMH12922.1"/>
    </source>
</evidence>
<dbReference type="Proteomes" id="UP001279734">
    <property type="component" value="Unassembled WGS sequence"/>
</dbReference>
<sequence>MSCPVLLRCGYLPRAVGFKGSVSGDGKLVVVFSVLRSSVTSILNVAMCCRFVLLGADVFPGALSGLQLLLQLQLEMLMDIAHSPLKKGGPGKSLNKKAPQYKPSGRFIPKTLVVNDQGGKSPRNSKRNSDPLMKDVSAVPDSNSFAALQSSEADFLHTLSEGSGITDVNLLAELAPVSNLGDETDDPECLPLPDKEAEPQGEFPMNFETSGLARGSRI</sequence>
<feature type="region of interest" description="Disordered" evidence="1">
    <location>
        <begin position="179"/>
        <end position="218"/>
    </location>
</feature>
<gene>
    <name evidence="2" type="ORF">Nepgr_014763</name>
</gene>
<name>A0AAD3SKM7_NEPGR</name>
<dbReference type="EMBL" id="BSYO01000012">
    <property type="protein sequence ID" value="GMH12922.1"/>
    <property type="molecule type" value="Genomic_DNA"/>
</dbReference>